<dbReference type="EMBL" id="AWVA01000127">
    <property type="protein sequence ID" value="ERJ73666.1"/>
    <property type="molecule type" value="Genomic_DNA"/>
</dbReference>
<reference evidence="1 2" key="1">
    <citation type="submission" date="2013-06" db="EMBL/GenBank/DDBJ databases">
        <authorList>
            <person name="Weinstock G."/>
            <person name="Sodergren E."/>
            <person name="Lobos E.A."/>
            <person name="Fulton L."/>
            <person name="Fulton R."/>
            <person name="Courtney L."/>
            <person name="Fronick C."/>
            <person name="O'Laughlin M."/>
            <person name="Godfrey J."/>
            <person name="Wilson R.M."/>
            <person name="Miner T."/>
            <person name="Farmer C."/>
            <person name="Delehaunty K."/>
            <person name="Cordes M."/>
            <person name="Minx P."/>
            <person name="Tomlinson C."/>
            <person name="Chen J."/>
            <person name="Wollam A."/>
            <person name="Pepin K.H."/>
            <person name="Bhonagiri V."/>
            <person name="Zhang X."/>
            <person name="Warren W."/>
            <person name="Mitreva M."/>
            <person name="Mardis E.R."/>
            <person name="Wilson R.K."/>
        </authorList>
    </citation>
    <scope>NUCLEOTIDE SEQUENCE [LARGE SCALE GENOMIC DNA]</scope>
    <source>
        <strain evidence="1 2">W1703</strain>
    </source>
</reference>
<proteinExistence type="predicted"/>
<evidence type="ECO:0000313" key="1">
    <source>
        <dbReference type="EMBL" id="ERJ73666.1"/>
    </source>
</evidence>
<sequence length="52" mass="6047">MLFTICLKSFNAFCFKFIFRIHASHLFMLSTIFLMSKHPAGWLGVIIILVIE</sequence>
<name>U2IIE5_9STRE</name>
<organism evidence="1 2">
    <name type="scientific">Streptococcus sobrinus W1703</name>
    <dbReference type="NCBI Taxonomy" id="1227275"/>
    <lineage>
        <taxon>Bacteria</taxon>
        <taxon>Bacillati</taxon>
        <taxon>Bacillota</taxon>
        <taxon>Bacilli</taxon>
        <taxon>Lactobacillales</taxon>
        <taxon>Streptococcaceae</taxon>
        <taxon>Streptococcus</taxon>
    </lineage>
</organism>
<evidence type="ECO:0000313" key="2">
    <source>
        <dbReference type="Proteomes" id="UP000016617"/>
    </source>
</evidence>
<dbReference type="AlphaFoldDB" id="U2IIE5"/>
<gene>
    <name evidence="1" type="ORF">HMPREF1557_02238</name>
</gene>
<dbReference type="PATRIC" id="fig|1227275.3.peg.2003"/>
<protein>
    <submittedName>
        <fullName evidence="1">Uncharacterized protein</fullName>
    </submittedName>
</protein>
<accession>U2IIE5</accession>
<dbReference type="HOGENOM" id="CLU_3085389_0_0_9"/>
<comment type="caution">
    <text evidence="1">The sequence shown here is derived from an EMBL/GenBank/DDBJ whole genome shotgun (WGS) entry which is preliminary data.</text>
</comment>
<dbReference type="Proteomes" id="UP000016617">
    <property type="component" value="Unassembled WGS sequence"/>
</dbReference>